<protein>
    <recommendedName>
        <fullName evidence="8">Holo-[acyl-carrier-protein] synthase</fullName>
        <shortName evidence="8">Holo-ACP synthase</shortName>
        <ecNumber evidence="8">2.7.8.7</ecNumber>
    </recommendedName>
    <alternativeName>
        <fullName evidence="8">4'-phosphopantetheinyl transferase AcpS</fullName>
    </alternativeName>
</protein>
<dbReference type="RefSeq" id="WP_013048189.1">
    <property type="nucleotide sequence ID" value="NC_014011.1"/>
</dbReference>
<dbReference type="InterPro" id="IPR004568">
    <property type="entry name" value="Ppantetheine-prot_Trfase_dom"/>
</dbReference>
<evidence type="ECO:0000256" key="3">
    <source>
        <dbReference type="ARBA" id="ARBA00022723"/>
    </source>
</evidence>
<dbReference type="HOGENOM" id="CLU_089696_0_2_0"/>
<dbReference type="GO" id="GO:0000287">
    <property type="term" value="F:magnesium ion binding"/>
    <property type="evidence" value="ECO:0007669"/>
    <property type="project" value="UniProtKB-UniRule"/>
</dbReference>
<comment type="similarity">
    <text evidence="8">Belongs to the P-Pant transferase superfamily. AcpS family.</text>
</comment>
<dbReference type="NCBIfam" id="TIGR00556">
    <property type="entry name" value="pantethn_trn"/>
    <property type="match status" value="1"/>
</dbReference>
<comment type="catalytic activity">
    <reaction evidence="8">
        <text>apo-[ACP] + CoA = holo-[ACP] + adenosine 3',5'-bisphosphate + H(+)</text>
        <dbReference type="Rhea" id="RHEA:12068"/>
        <dbReference type="Rhea" id="RHEA-COMP:9685"/>
        <dbReference type="Rhea" id="RHEA-COMP:9690"/>
        <dbReference type="ChEBI" id="CHEBI:15378"/>
        <dbReference type="ChEBI" id="CHEBI:29999"/>
        <dbReference type="ChEBI" id="CHEBI:57287"/>
        <dbReference type="ChEBI" id="CHEBI:58343"/>
        <dbReference type="ChEBI" id="CHEBI:64479"/>
        <dbReference type="EC" id="2.7.8.7"/>
    </reaction>
</comment>
<evidence type="ECO:0000256" key="6">
    <source>
        <dbReference type="ARBA" id="ARBA00023098"/>
    </source>
</evidence>
<comment type="subcellular location">
    <subcellularLocation>
        <location evidence="8">Cytoplasm</location>
    </subcellularLocation>
</comment>
<keyword evidence="1 8" id="KW-0444">Lipid biosynthesis</keyword>
<dbReference type="Proteomes" id="UP000002366">
    <property type="component" value="Chromosome"/>
</dbReference>
<keyword evidence="8" id="KW-0963">Cytoplasm</keyword>
<dbReference type="InterPro" id="IPR002582">
    <property type="entry name" value="ACPS"/>
</dbReference>
<keyword evidence="4 8" id="KW-0276">Fatty acid metabolism</keyword>
<organism evidence="10 11">
    <name type="scientific">Aminobacterium colombiense (strain DSM 12261 / ALA-1)</name>
    <dbReference type="NCBI Taxonomy" id="572547"/>
    <lineage>
        <taxon>Bacteria</taxon>
        <taxon>Thermotogati</taxon>
        <taxon>Synergistota</taxon>
        <taxon>Synergistia</taxon>
        <taxon>Synergistales</taxon>
        <taxon>Aminobacteriaceae</taxon>
        <taxon>Aminobacterium</taxon>
    </lineage>
</organism>
<feature type="binding site" evidence="8">
    <location>
        <position position="8"/>
    </location>
    <ligand>
        <name>Mg(2+)</name>
        <dbReference type="ChEBI" id="CHEBI:18420"/>
    </ligand>
</feature>
<dbReference type="HAMAP" id="MF_00101">
    <property type="entry name" value="AcpS"/>
    <property type="match status" value="1"/>
</dbReference>
<dbReference type="EMBL" id="CP001997">
    <property type="protein sequence ID" value="ADE56923.1"/>
    <property type="molecule type" value="Genomic_DNA"/>
</dbReference>
<evidence type="ECO:0000256" key="5">
    <source>
        <dbReference type="ARBA" id="ARBA00022842"/>
    </source>
</evidence>
<keyword evidence="11" id="KW-1185">Reference proteome</keyword>
<dbReference type="Pfam" id="PF01648">
    <property type="entry name" value="ACPS"/>
    <property type="match status" value="1"/>
</dbReference>
<dbReference type="InterPro" id="IPR037143">
    <property type="entry name" value="4-PPantetheinyl_Trfase_dom_sf"/>
</dbReference>
<keyword evidence="5 8" id="KW-0460">Magnesium</keyword>
<evidence type="ECO:0000256" key="7">
    <source>
        <dbReference type="ARBA" id="ARBA00023160"/>
    </source>
</evidence>
<dbReference type="KEGG" id="aco:Amico_0790"/>
<dbReference type="GO" id="GO:0006633">
    <property type="term" value="P:fatty acid biosynthetic process"/>
    <property type="evidence" value="ECO:0007669"/>
    <property type="project" value="UniProtKB-UniRule"/>
</dbReference>
<gene>
    <name evidence="8" type="primary">acpS</name>
    <name evidence="10" type="ordered locus">Amico_0790</name>
</gene>
<dbReference type="Gene3D" id="3.90.470.20">
    <property type="entry name" value="4'-phosphopantetheinyl transferase domain"/>
    <property type="match status" value="1"/>
</dbReference>
<name>D5EEE1_AMICL</name>
<evidence type="ECO:0000256" key="4">
    <source>
        <dbReference type="ARBA" id="ARBA00022832"/>
    </source>
</evidence>
<dbReference type="eggNOG" id="COG0736">
    <property type="taxonomic scope" value="Bacteria"/>
</dbReference>
<dbReference type="InterPro" id="IPR008278">
    <property type="entry name" value="4-PPantetheinyl_Trfase_dom"/>
</dbReference>
<keyword evidence="7 8" id="KW-0275">Fatty acid biosynthesis</keyword>
<evidence type="ECO:0000259" key="9">
    <source>
        <dbReference type="Pfam" id="PF01648"/>
    </source>
</evidence>
<dbReference type="GO" id="GO:0008897">
    <property type="term" value="F:holo-[acyl-carrier-protein] synthase activity"/>
    <property type="evidence" value="ECO:0007669"/>
    <property type="project" value="UniProtKB-UniRule"/>
</dbReference>
<evidence type="ECO:0000256" key="8">
    <source>
        <dbReference type="HAMAP-Rule" id="MF_00101"/>
    </source>
</evidence>
<evidence type="ECO:0000313" key="10">
    <source>
        <dbReference type="EMBL" id="ADE56923.1"/>
    </source>
</evidence>
<evidence type="ECO:0000256" key="2">
    <source>
        <dbReference type="ARBA" id="ARBA00022679"/>
    </source>
</evidence>
<keyword evidence="2 8" id="KW-0808">Transferase</keyword>
<comment type="cofactor">
    <cofactor evidence="8">
        <name>Mg(2+)</name>
        <dbReference type="ChEBI" id="CHEBI:18420"/>
    </cofactor>
</comment>
<feature type="binding site" evidence="8">
    <location>
        <position position="55"/>
    </location>
    <ligand>
        <name>Mg(2+)</name>
        <dbReference type="ChEBI" id="CHEBI:18420"/>
    </ligand>
</feature>
<sequence>MIRGVGVDLCRISRIERLLQDEHFLKRVFHEEERDYAMKKANPARHLAASFAAREAFAKAAGLDFFKVVLQGMWLHRTPEGPVPCFSANIEQWMDEQKLKVHISLSHDGDYAIAFIIVEVSSHDRSL</sequence>
<dbReference type="STRING" id="572547.Amico_0790"/>
<dbReference type="OrthoDB" id="517356at2"/>
<accession>D5EEE1</accession>
<keyword evidence="3 8" id="KW-0479">Metal-binding</keyword>
<evidence type="ECO:0000313" key="11">
    <source>
        <dbReference type="Proteomes" id="UP000002366"/>
    </source>
</evidence>
<proteinExistence type="inferred from homology"/>
<keyword evidence="6 8" id="KW-0443">Lipid metabolism</keyword>
<comment type="function">
    <text evidence="8">Transfers the 4'-phosphopantetheine moiety from coenzyme A to a Ser of acyl-carrier-protein.</text>
</comment>
<evidence type="ECO:0000256" key="1">
    <source>
        <dbReference type="ARBA" id="ARBA00022516"/>
    </source>
</evidence>
<feature type="domain" description="4'-phosphopantetheinyl transferase" evidence="9">
    <location>
        <begin position="4"/>
        <end position="115"/>
    </location>
</feature>
<dbReference type="GO" id="GO:0005737">
    <property type="term" value="C:cytoplasm"/>
    <property type="evidence" value="ECO:0007669"/>
    <property type="project" value="UniProtKB-SubCell"/>
</dbReference>
<dbReference type="SUPFAM" id="SSF56214">
    <property type="entry name" value="4'-phosphopantetheinyl transferase"/>
    <property type="match status" value="1"/>
</dbReference>
<dbReference type="AlphaFoldDB" id="D5EEE1"/>
<reference evidence="10 11" key="1">
    <citation type="journal article" date="2010" name="Stand. Genomic Sci.">
        <title>Complete genome sequence of Aminobacterium colombiense type strain (ALA-1).</title>
        <authorList>
            <person name="Chertkov O."/>
            <person name="Sikorski J."/>
            <person name="Brambilla E."/>
            <person name="Lapidus A."/>
            <person name="Copeland A."/>
            <person name="Glavina Del Rio T."/>
            <person name="Nolan M."/>
            <person name="Lucas S."/>
            <person name="Tice H."/>
            <person name="Cheng J.F."/>
            <person name="Han C."/>
            <person name="Detter J.C."/>
            <person name="Bruce D."/>
            <person name="Tapia R."/>
            <person name="Goodwin L."/>
            <person name="Pitluck S."/>
            <person name="Liolios K."/>
            <person name="Ivanova N."/>
            <person name="Mavromatis K."/>
            <person name="Ovchinnikova G."/>
            <person name="Pati A."/>
            <person name="Chen A."/>
            <person name="Palaniappan K."/>
            <person name="Land M."/>
            <person name="Hauser L."/>
            <person name="Chang Y.J."/>
            <person name="Jeffries C.D."/>
            <person name="Spring S."/>
            <person name="Rohde M."/>
            <person name="Goker M."/>
            <person name="Bristow J."/>
            <person name="Eisen J.A."/>
            <person name="Markowitz V."/>
            <person name="Hugenholtz P."/>
            <person name="Kyrpides N.C."/>
            <person name="Klenk H.P."/>
        </authorList>
    </citation>
    <scope>NUCLEOTIDE SEQUENCE [LARGE SCALE GENOMIC DNA]</scope>
    <source>
        <strain evidence="11">DSM 12261 / ALA-1</strain>
    </source>
</reference>
<dbReference type="EC" id="2.7.8.7" evidence="8"/>